<dbReference type="InterPro" id="IPR002941">
    <property type="entry name" value="DNA_methylase_N4/N6"/>
</dbReference>
<evidence type="ECO:0000313" key="6">
    <source>
        <dbReference type="EMBL" id="MBB3041412.1"/>
    </source>
</evidence>
<evidence type="ECO:0000256" key="1">
    <source>
        <dbReference type="ARBA" id="ARBA00006594"/>
    </source>
</evidence>
<dbReference type="Proteomes" id="UP000589626">
    <property type="component" value="Unassembled WGS sequence"/>
</dbReference>
<evidence type="ECO:0000256" key="2">
    <source>
        <dbReference type="ARBA" id="ARBA00022603"/>
    </source>
</evidence>
<dbReference type="InterPro" id="IPR029063">
    <property type="entry name" value="SAM-dependent_MTases_sf"/>
</dbReference>
<dbReference type="PRINTS" id="PR00506">
    <property type="entry name" value="D21N6MTFRASE"/>
</dbReference>
<dbReference type="RefSeq" id="WP_183591314.1">
    <property type="nucleotide sequence ID" value="NZ_JACHWR010000001.1"/>
</dbReference>
<keyword evidence="4" id="KW-0949">S-adenosyl-L-methionine</keyword>
<accession>A0A7W4VU83</accession>
<name>A0A7W4VU83_9ACTN</name>
<feature type="domain" description="DNA methylase N-4/N-6" evidence="5">
    <location>
        <begin position="28"/>
        <end position="339"/>
    </location>
</feature>
<keyword evidence="7" id="KW-1185">Reference proteome</keyword>
<comment type="caution">
    <text evidence="6">The sequence shown here is derived from an EMBL/GenBank/DDBJ whole genome shotgun (WGS) entry which is preliminary data.</text>
</comment>
<sequence>MGEPWNVFIEGDNLDVLPRLPALLGRPVDLVYIDPPYNTGNDFAYHDDFRADGSRRSRHRAWVTMMRPRLVAAREVLAETGAIYVSIDDNEVAHLRLLMDEVFGEESLLAQIVVNLNPKGRQLGRGFATSHEYLLVYARDARRTVLDASSPDTVDERDFPLTAPDGRRYRHLPLRNTNKKFNPVTARTLHFAVWGDPSSGRVSTTAFDGAVEIRPVFGDGTPAVWRWSPPLIEARPDDVVCRVVKGRAGERVDVYQRDWLHRDTPGGRRKKLRTIWLAEEVGSTDTAVAELKELVGHVFESPKPTGLLRRILGTMPADALVVDFFAGSGTTGHAVALENAADGGTRRCVSINSAEPTRPGSNAHAAGLGTVADVTRARLQAVADTVGGGYEELD</sequence>
<dbReference type="AlphaFoldDB" id="A0A7W4VU83"/>
<dbReference type="Pfam" id="PF01555">
    <property type="entry name" value="N6_N4_Mtase"/>
    <property type="match status" value="1"/>
</dbReference>
<evidence type="ECO:0000313" key="7">
    <source>
        <dbReference type="Proteomes" id="UP000589626"/>
    </source>
</evidence>
<evidence type="ECO:0000256" key="3">
    <source>
        <dbReference type="ARBA" id="ARBA00022679"/>
    </source>
</evidence>
<gene>
    <name evidence="6" type="ORF">FHU40_001213</name>
</gene>
<evidence type="ECO:0000256" key="4">
    <source>
        <dbReference type="ARBA" id="ARBA00022691"/>
    </source>
</evidence>
<dbReference type="SUPFAM" id="SSF53335">
    <property type="entry name" value="S-adenosyl-L-methionine-dependent methyltransferases"/>
    <property type="match status" value="1"/>
</dbReference>
<dbReference type="GO" id="GO:0009007">
    <property type="term" value="F:site-specific DNA-methyltransferase (adenine-specific) activity"/>
    <property type="evidence" value="ECO:0007669"/>
    <property type="project" value="UniProtKB-EC"/>
</dbReference>
<comment type="similarity">
    <text evidence="1">Belongs to the N(4)/N(6)-methyltransferase family.</text>
</comment>
<dbReference type="InterPro" id="IPR002052">
    <property type="entry name" value="DNA_methylase_N6_adenine_CS"/>
</dbReference>
<dbReference type="EMBL" id="JACHWR010000001">
    <property type="protein sequence ID" value="MBB3041412.1"/>
    <property type="molecule type" value="Genomic_DNA"/>
</dbReference>
<dbReference type="PROSITE" id="PS00092">
    <property type="entry name" value="N6_MTASE"/>
    <property type="match status" value="1"/>
</dbReference>
<dbReference type="GO" id="GO:0003677">
    <property type="term" value="F:DNA binding"/>
    <property type="evidence" value="ECO:0007669"/>
    <property type="project" value="InterPro"/>
</dbReference>
<organism evidence="6 7">
    <name type="scientific">Nocardioides soli</name>
    <dbReference type="NCBI Taxonomy" id="1036020"/>
    <lineage>
        <taxon>Bacteria</taxon>
        <taxon>Bacillati</taxon>
        <taxon>Actinomycetota</taxon>
        <taxon>Actinomycetes</taxon>
        <taxon>Propionibacteriales</taxon>
        <taxon>Nocardioidaceae</taxon>
        <taxon>Nocardioides</taxon>
    </lineage>
</organism>
<keyword evidence="2 6" id="KW-0489">Methyltransferase</keyword>
<dbReference type="InterPro" id="IPR002295">
    <property type="entry name" value="N4/N6-MTase_EcoPI_Mod-like"/>
</dbReference>
<evidence type="ECO:0000259" key="5">
    <source>
        <dbReference type="Pfam" id="PF01555"/>
    </source>
</evidence>
<dbReference type="Gene3D" id="3.40.50.150">
    <property type="entry name" value="Vaccinia Virus protein VP39"/>
    <property type="match status" value="1"/>
</dbReference>
<protein>
    <submittedName>
        <fullName evidence="6">Adenine-specific DNA-methyltransferase</fullName>
        <ecNumber evidence="6">2.1.1.72</ecNumber>
    </submittedName>
</protein>
<dbReference type="GO" id="GO:0032259">
    <property type="term" value="P:methylation"/>
    <property type="evidence" value="ECO:0007669"/>
    <property type="project" value="UniProtKB-KW"/>
</dbReference>
<reference evidence="6 7" key="1">
    <citation type="submission" date="2020-08" db="EMBL/GenBank/DDBJ databases">
        <title>Sequencing the genomes of 1000 actinobacteria strains.</title>
        <authorList>
            <person name="Klenk H.-P."/>
        </authorList>
    </citation>
    <scope>NUCLEOTIDE SEQUENCE [LARGE SCALE GENOMIC DNA]</scope>
    <source>
        <strain evidence="6 7">DSM 105498</strain>
    </source>
</reference>
<keyword evidence="3 6" id="KW-0808">Transferase</keyword>
<dbReference type="GO" id="GO:0008170">
    <property type="term" value="F:N-methyltransferase activity"/>
    <property type="evidence" value="ECO:0007669"/>
    <property type="project" value="InterPro"/>
</dbReference>
<proteinExistence type="inferred from homology"/>
<dbReference type="EC" id="2.1.1.72" evidence="6"/>